<proteinExistence type="predicted"/>
<sequence length="461" mass="48671">MTLYNHHAVHLPGHVNVCPETSNRDLFWPTTGPTTALSGLGGLSSGASSGFVSAGSLASAWSSSASTNQLISVQPQVFPSSAWRHQQRQQQLHSDKFSSPTTRLTSLQISLSEGGSLLGSVASTQCDPIATYIGPGKPISDPFVPSPFVKRIGRSTSLSTAATSVTSNPDSSSPTRYRYSMARKSACLPVGYDSIGVCSTSSGGSHKPAVSDELVPALGNWRQSSLSSFSADIVRGDPLGHSAGFTTTSTTALNTSIKDATLSAPPITASTKFSSFSSTSPTTSSCSWATDIPLSSANIPTASDCSGPLQPLRVYTDGLELGTGSTPIGTLLGPLGDFHTWRETAHSLGGPQTQPQPQQHQHQHQQQQSSTRRHTLGPGCRSARQHSFWPTESNSGAKPASLNILPLTSTAPSLPLDGEKSFSLNPLKVANSKGNIFQQRKDLLAFEVGYVIKFYLRLITF</sequence>
<name>A0A448XAS5_9PLAT</name>
<keyword evidence="3" id="KW-1185">Reference proteome</keyword>
<evidence type="ECO:0000256" key="1">
    <source>
        <dbReference type="SAM" id="MobiDB-lite"/>
    </source>
</evidence>
<dbReference type="AlphaFoldDB" id="A0A448XAS5"/>
<comment type="caution">
    <text evidence="2">The sequence shown here is derived from an EMBL/GenBank/DDBJ whole genome shotgun (WGS) entry which is preliminary data.</text>
</comment>
<gene>
    <name evidence="2" type="ORF">PXEA_LOCUS25919</name>
</gene>
<protein>
    <submittedName>
        <fullName evidence="2">Uncharacterized protein</fullName>
    </submittedName>
</protein>
<evidence type="ECO:0000313" key="2">
    <source>
        <dbReference type="EMBL" id="VEL32479.1"/>
    </source>
</evidence>
<feature type="region of interest" description="Disordered" evidence="1">
    <location>
        <begin position="345"/>
        <end position="397"/>
    </location>
</feature>
<accession>A0A448XAS5</accession>
<dbReference type="EMBL" id="CAAALY010244227">
    <property type="protein sequence ID" value="VEL32479.1"/>
    <property type="molecule type" value="Genomic_DNA"/>
</dbReference>
<evidence type="ECO:0000313" key="3">
    <source>
        <dbReference type="Proteomes" id="UP000784294"/>
    </source>
</evidence>
<dbReference type="Proteomes" id="UP000784294">
    <property type="component" value="Unassembled WGS sequence"/>
</dbReference>
<organism evidence="2 3">
    <name type="scientific">Protopolystoma xenopodis</name>
    <dbReference type="NCBI Taxonomy" id="117903"/>
    <lineage>
        <taxon>Eukaryota</taxon>
        <taxon>Metazoa</taxon>
        <taxon>Spiralia</taxon>
        <taxon>Lophotrochozoa</taxon>
        <taxon>Platyhelminthes</taxon>
        <taxon>Monogenea</taxon>
        <taxon>Polyopisthocotylea</taxon>
        <taxon>Polystomatidea</taxon>
        <taxon>Polystomatidae</taxon>
        <taxon>Protopolystoma</taxon>
    </lineage>
</organism>
<feature type="compositionally biased region" description="Low complexity" evidence="1">
    <location>
        <begin position="351"/>
        <end position="368"/>
    </location>
</feature>
<reference evidence="2" key="1">
    <citation type="submission" date="2018-11" db="EMBL/GenBank/DDBJ databases">
        <authorList>
            <consortium name="Pathogen Informatics"/>
        </authorList>
    </citation>
    <scope>NUCLEOTIDE SEQUENCE</scope>
</reference>